<gene>
    <name evidence="1" type="ORF">ET33_02330</name>
</gene>
<sequence>MTNKINGDRVISGTFGELWLDGDYVAEVVGVQAKVELIKEDVSLAGKYTTDQKFMGYKGTGTVRMHKVNSRMIRKMSADVLRGINPRMQLLSSLNDPGALGAERILIKDASFNDLTLIDWELRKLGEIEAPFTFTDWELKDTINN</sequence>
<protein>
    <submittedName>
        <fullName evidence="1">Phage portal protein</fullName>
    </submittedName>
</protein>
<dbReference type="Proteomes" id="UP000028123">
    <property type="component" value="Unassembled WGS sequence"/>
</dbReference>
<reference evidence="1 2" key="1">
    <citation type="submission" date="2014-06" db="EMBL/GenBank/DDBJ databases">
        <title>Draft genome sequence of Paenibacillus sp. MSt1.</title>
        <authorList>
            <person name="Aw Y.K."/>
            <person name="Ong K.S."/>
            <person name="Gan H.M."/>
            <person name="Lee S.M."/>
        </authorList>
    </citation>
    <scope>NUCLEOTIDE SEQUENCE [LARGE SCALE GENOMIC DNA]</scope>
    <source>
        <strain evidence="1 2">MSt1</strain>
    </source>
</reference>
<dbReference type="eggNOG" id="ENOG50300T3">
    <property type="taxonomic scope" value="Bacteria"/>
</dbReference>
<dbReference type="RefSeq" id="WP_063761644.1">
    <property type="nucleotide sequence ID" value="NZ_JNVM01000010.1"/>
</dbReference>
<dbReference type="AlphaFoldDB" id="A0A081P4F6"/>
<organism evidence="1 2">
    <name type="scientific">Paenibacillus tyrfis</name>
    <dbReference type="NCBI Taxonomy" id="1501230"/>
    <lineage>
        <taxon>Bacteria</taxon>
        <taxon>Bacillati</taxon>
        <taxon>Bacillota</taxon>
        <taxon>Bacilli</taxon>
        <taxon>Bacillales</taxon>
        <taxon>Paenibacillaceae</taxon>
        <taxon>Paenibacillus</taxon>
    </lineage>
</organism>
<accession>A0A081P4F6</accession>
<comment type="caution">
    <text evidence="1">The sequence shown here is derived from an EMBL/GenBank/DDBJ whole genome shotgun (WGS) entry which is preliminary data.</text>
</comment>
<dbReference type="InterPro" id="IPR038628">
    <property type="entry name" value="XkdM-like_sf"/>
</dbReference>
<dbReference type="InterPro" id="IPR018989">
    <property type="entry name" value="DUF2001"/>
</dbReference>
<dbReference type="Pfam" id="PF09393">
    <property type="entry name" value="DUF2001"/>
    <property type="match status" value="1"/>
</dbReference>
<evidence type="ECO:0000313" key="2">
    <source>
        <dbReference type="Proteomes" id="UP000028123"/>
    </source>
</evidence>
<dbReference type="OrthoDB" id="1697482at2"/>
<dbReference type="SUPFAM" id="SSF69279">
    <property type="entry name" value="Phage tail proteins"/>
    <property type="match status" value="1"/>
</dbReference>
<evidence type="ECO:0000313" key="1">
    <source>
        <dbReference type="EMBL" id="KEQ25579.1"/>
    </source>
</evidence>
<name>A0A081P4F6_9BACL</name>
<dbReference type="EMBL" id="JNVM01000010">
    <property type="protein sequence ID" value="KEQ25579.1"/>
    <property type="molecule type" value="Genomic_DNA"/>
</dbReference>
<keyword evidence="2" id="KW-1185">Reference proteome</keyword>
<dbReference type="Gene3D" id="2.30.110.40">
    <property type="entry name" value="Phage tail tube protein"/>
    <property type="match status" value="1"/>
</dbReference>
<proteinExistence type="predicted"/>